<evidence type="ECO:0000313" key="2">
    <source>
        <dbReference type="Proteomes" id="UP001254848"/>
    </source>
</evidence>
<keyword evidence="2" id="KW-1185">Reference proteome</keyword>
<name>A0ABU3NVH9_9FIRM</name>
<gene>
    <name evidence="1" type="ORF">Q4T40_06230</name>
</gene>
<dbReference type="Proteomes" id="UP001254848">
    <property type="component" value="Unassembled WGS sequence"/>
</dbReference>
<accession>A0ABU3NVH9</accession>
<comment type="caution">
    <text evidence="1">The sequence shown here is derived from an EMBL/GenBank/DDBJ whole genome shotgun (WGS) entry which is preliminary data.</text>
</comment>
<sequence length="271" mass="30647">MANTEVPEGVNRWRTKQGVTVVRVHYTADPAKRTAAWKEEQKRGMSEAMWEREMEVNFRIMLGKAWFPEFRYEFHVAKENLKPFGGKPVIRGWDYGLTPCTVFAQYGPKGELVVLGEVQSVDCGITAHAKVVEAESAAYAGHSFIDVGDPAGRQRAQSDESTCVDILRERFGIYVQDGPVSAVRRWEAVRQRLTTVTETGGPMLLVDPRCQWLIGGFTGGYRRHKVGERYLEEPEKNEYSHTQDALGYICASGAGTRRRWEDTEIPRAGRM</sequence>
<dbReference type="RefSeq" id="WP_413779367.1">
    <property type="nucleotide sequence ID" value="NZ_JAUOZS010000001.1"/>
</dbReference>
<dbReference type="EMBL" id="JAUOZS010000001">
    <property type="protein sequence ID" value="MDT8900834.1"/>
    <property type="molecule type" value="Genomic_DNA"/>
</dbReference>
<reference evidence="1 2" key="1">
    <citation type="submission" date="2023-07" db="EMBL/GenBank/DDBJ databases">
        <title>The novel representative of Negativicutes class, Anaeroselena agilis gen. nov. sp. nov.</title>
        <authorList>
            <person name="Prokofeva M.I."/>
            <person name="Elcheninov A.G."/>
            <person name="Klyukina A."/>
            <person name="Kublanov I.V."/>
            <person name="Frolov E.N."/>
            <person name="Podosokorskaya O.A."/>
        </authorList>
    </citation>
    <scope>NUCLEOTIDE SEQUENCE [LARGE SCALE GENOMIC DNA]</scope>
    <source>
        <strain evidence="1 2">4137-cl</strain>
    </source>
</reference>
<organism evidence="1 2">
    <name type="scientific">Anaeroselena agilis</name>
    <dbReference type="NCBI Taxonomy" id="3063788"/>
    <lineage>
        <taxon>Bacteria</taxon>
        <taxon>Bacillati</taxon>
        <taxon>Bacillota</taxon>
        <taxon>Negativicutes</taxon>
        <taxon>Acetonemataceae</taxon>
        <taxon>Anaeroselena</taxon>
    </lineage>
</organism>
<protein>
    <submittedName>
        <fullName evidence="1">Uncharacterized protein</fullName>
    </submittedName>
</protein>
<proteinExistence type="predicted"/>
<evidence type="ECO:0000313" key="1">
    <source>
        <dbReference type="EMBL" id="MDT8900834.1"/>
    </source>
</evidence>
<dbReference type="Gene3D" id="3.30.420.280">
    <property type="match status" value="1"/>
</dbReference>